<dbReference type="PANTHER" id="PTHR37481:SF1">
    <property type="entry name" value="LIPOPOLYSACCHARIDE EXPORT SYSTEM PROTEIN LPTC"/>
    <property type="match status" value="1"/>
</dbReference>
<evidence type="ECO:0000256" key="4">
    <source>
        <dbReference type="ARBA" id="ARBA00022989"/>
    </source>
</evidence>
<dbReference type="GO" id="GO:0005886">
    <property type="term" value="C:plasma membrane"/>
    <property type="evidence" value="ECO:0007669"/>
    <property type="project" value="InterPro"/>
</dbReference>
<dbReference type="InterPro" id="IPR026265">
    <property type="entry name" value="LptC"/>
</dbReference>
<accession>A0A1I7KDD8</accession>
<dbReference type="RefSeq" id="WP_093556853.1">
    <property type="nucleotide sequence ID" value="NZ_FPBO01000016.1"/>
</dbReference>
<dbReference type="InterPro" id="IPR052363">
    <property type="entry name" value="LPS_export_LptC"/>
</dbReference>
<evidence type="ECO:0000256" key="3">
    <source>
        <dbReference type="ARBA" id="ARBA00022692"/>
    </source>
</evidence>
<proteinExistence type="predicted"/>
<reference evidence="8" key="1">
    <citation type="submission" date="2016-10" db="EMBL/GenBank/DDBJ databases">
        <authorList>
            <person name="Varghese N."/>
            <person name="Submissions S."/>
        </authorList>
    </citation>
    <scope>NUCLEOTIDE SEQUENCE [LARGE SCALE GENOMIC DNA]</scope>
    <source>
        <strain evidence="8">CGMCC 1.11014</strain>
    </source>
</reference>
<evidence type="ECO:0000256" key="6">
    <source>
        <dbReference type="SAM" id="Phobius"/>
    </source>
</evidence>
<dbReference type="GO" id="GO:0030288">
    <property type="term" value="C:outer membrane-bounded periplasmic space"/>
    <property type="evidence" value="ECO:0007669"/>
    <property type="project" value="TreeGrafter"/>
</dbReference>
<feature type="transmembrane region" description="Helical" evidence="6">
    <location>
        <begin position="12"/>
        <end position="30"/>
    </location>
</feature>
<dbReference type="GO" id="GO:0017089">
    <property type="term" value="F:glycolipid transfer activity"/>
    <property type="evidence" value="ECO:0007669"/>
    <property type="project" value="TreeGrafter"/>
</dbReference>
<evidence type="ECO:0000256" key="1">
    <source>
        <dbReference type="ARBA" id="ARBA00022475"/>
    </source>
</evidence>
<dbReference type="Pfam" id="PF06835">
    <property type="entry name" value="LptC"/>
    <property type="match status" value="1"/>
</dbReference>
<dbReference type="Proteomes" id="UP000199391">
    <property type="component" value="Unassembled WGS sequence"/>
</dbReference>
<keyword evidence="5 6" id="KW-0472">Membrane</keyword>
<dbReference type="EMBL" id="FPBO01000016">
    <property type="protein sequence ID" value="SFU95448.1"/>
    <property type="molecule type" value="Genomic_DNA"/>
</dbReference>
<keyword evidence="3 6" id="KW-0812">Transmembrane</keyword>
<organism evidence="7 8">
    <name type="scientific">Pseudoduganella namucuonensis</name>
    <dbReference type="NCBI Taxonomy" id="1035707"/>
    <lineage>
        <taxon>Bacteria</taxon>
        <taxon>Pseudomonadati</taxon>
        <taxon>Pseudomonadota</taxon>
        <taxon>Betaproteobacteria</taxon>
        <taxon>Burkholderiales</taxon>
        <taxon>Oxalobacteraceae</taxon>
        <taxon>Telluria group</taxon>
        <taxon>Pseudoduganella</taxon>
    </lineage>
</organism>
<evidence type="ECO:0000256" key="2">
    <source>
        <dbReference type="ARBA" id="ARBA00022519"/>
    </source>
</evidence>
<dbReference type="AlphaFoldDB" id="A0A1I7KDD8"/>
<evidence type="ECO:0000313" key="7">
    <source>
        <dbReference type="EMBL" id="SFU95448.1"/>
    </source>
</evidence>
<dbReference type="NCBIfam" id="TIGR04409">
    <property type="entry name" value="LptC_YrbK"/>
    <property type="match status" value="1"/>
</dbReference>
<keyword evidence="4 6" id="KW-1133">Transmembrane helix</keyword>
<keyword evidence="2" id="KW-0997">Cell inner membrane</keyword>
<evidence type="ECO:0000256" key="5">
    <source>
        <dbReference type="ARBA" id="ARBA00023136"/>
    </source>
</evidence>
<keyword evidence="1" id="KW-1003">Cell membrane</keyword>
<dbReference type="InterPro" id="IPR010664">
    <property type="entry name" value="LipoPS_assembly_LptC-rel"/>
</dbReference>
<dbReference type="OrthoDB" id="8589410at2"/>
<evidence type="ECO:0000313" key="8">
    <source>
        <dbReference type="Proteomes" id="UP000199391"/>
    </source>
</evidence>
<dbReference type="GO" id="GO:0015221">
    <property type="term" value="F:lipopolysaccharide transmembrane transporter activity"/>
    <property type="evidence" value="ECO:0007669"/>
    <property type="project" value="InterPro"/>
</dbReference>
<dbReference type="Gene3D" id="2.60.450.10">
    <property type="entry name" value="Lipopolysaccharide (LPS) transport protein A like domain"/>
    <property type="match status" value="1"/>
</dbReference>
<dbReference type="PANTHER" id="PTHR37481">
    <property type="entry name" value="LIPOPOLYSACCHARIDE EXPORT SYSTEM PROTEIN LPTC"/>
    <property type="match status" value="1"/>
</dbReference>
<keyword evidence="8" id="KW-1185">Reference proteome</keyword>
<sequence>MRKERSAHRLRLTLTLTALTLVAFGSFWLLQLLNRSGDELQADKRLNEPDYIIEQFSVVRMTGEGKPSYIVSGDKLTHRPIDDSSDIDKPVVRNLGGEHPPMDIKSDRARIDENNTRVQLLGNVRIHRAAAAKSAAMDMRTDALTLYPDEDRMTTDRPVRLVSGNATADGVGLRANNATRQLSLGGRGTIVYPPPQQPRQ</sequence>
<dbReference type="STRING" id="1035707.SAMN05216552_101679"/>
<gene>
    <name evidence="7" type="ORF">SAMN05216552_101679</name>
</gene>
<name>A0A1I7KDD8_9BURK</name>
<protein>
    <submittedName>
        <fullName evidence="7">Lipopolysaccharide export system protein LptC</fullName>
    </submittedName>
</protein>